<accession>A0A0W0F295</accession>
<reference evidence="7 8" key="1">
    <citation type="submission" date="2015-12" db="EMBL/GenBank/DDBJ databases">
        <title>Draft genome sequence of Moniliophthora roreri, the causal agent of frosty pod rot of cacao.</title>
        <authorList>
            <person name="Aime M.C."/>
            <person name="Diaz-Valderrama J.R."/>
            <person name="Kijpornyongpan T."/>
            <person name="Phillips-Mora W."/>
        </authorList>
    </citation>
    <scope>NUCLEOTIDE SEQUENCE [LARGE SCALE GENOMIC DNA]</scope>
    <source>
        <strain evidence="7 8">MCA 2952</strain>
    </source>
</reference>
<feature type="compositionally biased region" description="Polar residues" evidence="5">
    <location>
        <begin position="195"/>
        <end position="212"/>
    </location>
</feature>
<name>A0A0W0F295_MONRR</name>
<keyword evidence="3" id="KW-0496">Mitochondrion</keyword>
<dbReference type="Gene3D" id="3.40.30.10">
    <property type="entry name" value="Glutaredoxin"/>
    <property type="match status" value="1"/>
</dbReference>
<feature type="domain" description="Ribosomal protein/NADH dehydrogenase" evidence="6">
    <location>
        <begin position="42"/>
        <end position="120"/>
    </location>
</feature>
<proteinExistence type="predicted"/>
<dbReference type="GO" id="GO:0005739">
    <property type="term" value="C:mitochondrion"/>
    <property type="evidence" value="ECO:0007669"/>
    <property type="project" value="UniProtKB-SubCell"/>
</dbReference>
<dbReference type="GO" id="GO:0003735">
    <property type="term" value="F:structural constituent of ribosome"/>
    <property type="evidence" value="ECO:0007669"/>
    <property type="project" value="InterPro"/>
</dbReference>
<organism evidence="7 8">
    <name type="scientific">Moniliophthora roreri</name>
    <name type="common">Frosty pod rot fungus</name>
    <name type="synonym">Monilia roreri</name>
    <dbReference type="NCBI Taxonomy" id="221103"/>
    <lineage>
        <taxon>Eukaryota</taxon>
        <taxon>Fungi</taxon>
        <taxon>Dikarya</taxon>
        <taxon>Basidiomycota</taxon>
        <taxon>Agaricomycotina</taxon>
        <taxon>Agaricomycetes</taxon>
        <taxon>Agaricomycetidae</taxon>
        <taxon>Agaricales</taxon>
        <taxon>Marasmiineae</taxon>
        <taxon>Marasmiaceae</taxon>
        <taxon>Moniliophthora</taxon>
    </lineage>
</organism>
<dbReference type="InterPro" id="IPR040049">
    <property type="entry name" value="Ribosomal_mS25/mL61"/>
</dbReference>
<evidence type="ECO:0000259" key="6">
    <source>
        <dbReference type="SMART" id="SM00916"/>
    </source>
</evidence>
<evidence type="ECO:0000256" key="2">
    <source>
        <dbReference type="ARBA" id="ARBA00022980"/>
    </source>
</evidence>
<evidence type="ECO:0000256" key="3">
    <source>
        <dbReference type="ARBA" id="ARBA00023128"/>
    </source>
</evidence>
<sequence>MGRRKALRALTEPIRLQKILDHLHATPKLTLVGLRSLKLSYAYRNDHFGARHFVKEELPRIRYANPLLKIEVDKAPKLREEQWRPEMELEFDNGTSKTIDMNSKWSTRILKELMELAGGDPWRKWQRTAERQGLPLVPGEEKEVEIPAPIPGMLPLQNLKAYREAHPPEEREKRLKDWKEQKAKEKAERKRLSDLASTTSKRATKKNTTATSVPPPEEVILPNLHTKTGAAAILP</sequence>
<dbReference type="SMART" id="SM00916">
    <property type="entry name" value="L51_S25_CI-B8"/>
    <property type="match status" value="1"/>
</dbReference>
<evidence type="ECO:0000256" key="5">
    <source>
        <dbReference type="SAM" id="MobiDB-lite"/>
    </source>
</evidence>
<keyword evidence="2" id="KW-0689">Ribosomal protein</keyword>
<evidence type="ECO:0000256" key="4">
    <source>
        <dbReference type="ARBA" id="ARBA00023274"/>
    </source>
</evidence>
<feature type="compositionally biased region" description="Basic and acidic residues" evidence="5">
    <location>
        <begin position="165"/>
        <end position="193"/>
    </location>
</feature>
<dbReference type="AlphaFoldDB" id="A0A0W0F295"/>
<dbReference type="InterPro" id="IPR036249">
    <property type="entry name" value="Thioredoxin-like_sf"/>
</dbReference>
<dbReference type="Proteomes" id="UP000054988">
    <property type="component" value="Unassembled WGS sequence"/>
</dbReference>
<evidence type="ECO:0000313" key="8">
    <source>
        <dbReference type="Proteomes" id="UP000054988"/>
    </source>
</evidence>
<feature type="region of interest" description="Disordered" evidence="5">
    <location>
        <begin position="165"/>
        <end position="235"/>
    </location>
</feature>
<comment type="caution">
    <text evidence="7">The sequence shown here is derived from an EMBL/GenBank/DDBJ whole genome shotgun (WGS) entry which is preliminary data.</text>
</comment>
<dbReference type="PANTHER" id="PTHR13274">
    <property type="entry name" value="MITOCHONDRIAL RIBOSOMAL PROTEIN S25"/>
    <property type="match status" value="1"/>
</dbReference>
<comment type="subcellular location">
    <subcellularLocation>
        <location evidence="1">Mitochondrion</location>
    </subcellularLocation>
</comment>
<dbReference type="PANTHER" id="PTHR13274:SF2">
    <property type="entry name" value="SMALL RIBOSOMAL SUBUNIT PROTEIN MS25"/>
    <property type="match status" value="1"/>
</dbReference>
<dbReference type="GO" id="GO:1990904">
    <property type="term" value="C:ribonucleoprotein complex"/>
    <property type="evidence" value="ECO:0007669"/>
    <property type="project" value="UniProtKB-KW"/>
</dbReference>
<dbReference type="SUPFAM" id="SSF52833">
    <property type="entry name" value="Thioredoxin-like"/>
    <property type="match status" value="1"/>
</dbReference>
<evidence type="ECO:0000256" key="1">
    <source>
        <dbReference type="ARBA" id="ARBA00004173"/>
    </source>
</evidence>
<evidence type="ECO:0000313" key="7">
    <source>
        <dbReference type="EMBL" id="KTB30454.1"/>
    </source>
</evidence>
<dbReference type="eggNOG" id="ENOG502RSEW">
    <property type="taxonomic scope" value="Eukaryota"/>
</dbReference>
<dbReference type="InterPro" id="IPR007741">
    <property type="entry name" value="Ribosomal_mL43/mS25/NADH_DH"/>
</dbReference>
<keyword evidence="4" id="KW-0687">Ribonucleoprotein</keyword>
<gene>
    <name evidence="7" type="ORF">WG66_16916</name>
</gene>
<dbReference type="GO" id="GO:0005840">
    <property type="term" value="C:ribosome"/>
    <property type="evidence" value="ECO:0007669"/>
    <property type="project" value="UniProtKB-KW"/>
</dbReference>
<dbReference type="EMBL" id="LATX01002383">
    <property type="protein sequence ID" value="KTB30454.1"/>
    <property type="molecule type" value="Genomic_DNA"/>
</dbReference>
<protein>
    <recommendedName>
        <fullName evidence="6">Ribosomal protein/NADH dehydrogenase domain-containing protein</fullName>
    </recommendedName>
</protein>